<protein>
    <submittedName>
        <fullName evidence="1">Uncharacterized protein</fullName>
    </submittedName>
</protein>
<dbReference type="AlphaFoldDB" id="A0A6A8AFV6"/>
<dbReference type="RefSeq" id="WP_153355127.1">
    <property type="nucleotide sequence ID" value="NZ_JAYKOO010000007.1"/>
</dbReference>
<reference evidence="1 2" key="1">
    <citation type="submission" date="2019-11" db="EMBL/GenBank/DDBJ databases">
        <title>Genome analysis of Rhizobacterium cereale a novel genus and species isolated from maize roots in North Spain.</title>
        <authorList>
            <person name="Menendez E."/>
            <person name="Flores-Felix J.D."/>
            <person name="Ramirez-Bahena M.-H."/>
            <person name="Igual J.M."/>
            <person name="Garcia-Fraile P."/>
            <person name="Peix A."/>
            <person name="Velazquez E."/>
        </authorList>
    </citation>
    <scope>NUCLEOTIDE SEQUENCE [LARGE SCALE GENOMIC DNA]</scope>
    <source>
        <strain evidence="1 2">RZME27</strain>
    </source>
</reference>
<sequence>MAQIIFLAILVVGGWMIYKKFVGDAEKLTARSKKAERERQTGAMGTLEKDPVTGEYRVKREEDE</sequence>
<comment type="caution">
    <text evidence="1">The sequence shown here is derived from an EMBL/GenBank/DDBJ whole genome shotgun (WGS) entry which is preliminary data.</text>
</comment>
<accession>A0A6A8AFV6</accession>
<dbReference type="EMBL" id="WIXI01000045">
    <property type="protein sequence ID" value="MQY47661.1"/>
    <property type="molecule type" value="Genomic_DNA"/>
</dbReference>
<dbReference type="Proteomes" id="UP000435138">
    <property type="component" value="Unassembled WGS sequence"/>
</dbReference>
<evidence type="ECO:0000313" key="1">
    <source>
        <dbReference type="EMBL" id="MQY47661.1"/>
    </source>
</evidence>
<proteinExistence type="predicted"/>
<evidence type="ECO:0000313" key="2">
    <source>
        <dbReference type="Proteomes" id="UP000435138"/>
    </source>
</evidence>
<gene>
    <name evidence="1" type="ORF">GAO09_16620</name>
</gene>
<organism evidence="1 2">
    <name type="scientific">Endobacterium cereale</name>
    <dbReference type="NCBI Taxonomy" id="2663029"/>
    <lineage>
        <taxon>Bacteria</taxon>
        <taxon>Pseudomonadati</taxon>
        <taxon>Pseudomonadota</taxon>
        <taxon>Alphaproteobacteria</taxon>
        <taxon>Hyphomicrobiales</taxon>
        <taxon>Rhizobiaceae</taxon>
        <taxon>Endobacterium</taxon>
    </lineage>
</organism>
<name>A0A6A8AFV6_9HYPH</name>
<keyword evidence="2" id="KW-1185">Reference proteome</keyword>